<evidence type="ECO:0000256" key="8">
    <source>
        <dbReference type="ARBA" id="ARBA00023306"/>
    </source>
</evidence>
<dbReference type="GO" id="GO:0019277">
    <property type="term" value="P:UDP-N-acetylgalactosamine biosynthetic process"/>
    <property type="evidence" value="ECO:0007669"/>
    <property type="project" value="InterPro"/>
</dbReference>
<keyword evidence="4" id="KW-0132">Cell division</keyword>
<dbReference type="Pfam" id="PF00275">
    <property type="entry name" value="EPSP_synthase"/>
    <property type="match status" value="1"/>
</dbReference>
<dbReference type="AlphaFoldDB" id="A0A0G0F6H4"/>
<protein>
    <recommendedName>
        <fullName evidence="12 14">UDP-N-acetylglucosamine 1-carboxyvinyltransferase</fullName>
        <ecNumber evidence="11 14">2.5.1.7</ecNumber>
    </recommendedName>
</protein>
<dbReference type="PANTHER" id="PTHR43783">
    <property type="entry name" value="UDP-N-ACETYLGLUCOSAMINE 1-CARBOXYVINYLTRANSFERASE"/>
    <property type="match status" value="1"/>
</dbReference>
<dbReference type="NCBIfam" id="TIGR01072">
    <property type="entry name" value="murA"/>
    <property type="match status" value="1"/>
</dbReference>
<dbReference type="Proteomes" id="UP000034448">
    <property type="component" value="Unassembled WGS sequence"/>
</dbReference>
<dbReference type="InterPro" id="IPR013792">
    <property type="entry name" value="RNA3'P_cycl/enolpyr_Trfase_a/b"/>
</dbReference>
<evidence type="ECO:0000313" key="17">
    <source>
        <dbReference type="Proteomes" id="UP000034448"/>
    </source>
</evidence>
<evidence type="ECO:0000256" key="14">
    <source>
        <dbReference type="NCBIfam" id="TIGR01072"/>
    </source>
</evidence>
<feature type="domain" description="Enolpyruvate transferase" evidence="15">
    <location>
        <begin position="7"/>
        <end position="408"/>
    </location>
</feature>
<evidence type="ECO:0000256" key="5">
    <source>
        <dbReference type="ARBA" id="ARBA00022679"/>
    </source>
</evidence>
<dbReference type="GO" id="GO:0071555">
    <property type="term" value="P:cell wall organization"/>
    <property type="evidence" value="ECO:0007669"/>
    <property type="project" value="UniProtKB-KW"/>
</dbReference>
<dbReference type="InterPro" id="IPR005750">
    <property type="entry name" value="UDP_GlcNAc_COvinyl_MurA"/>
</dbReference>
<proteinExistence type="inferred from homology"/>
<evidence type="ECO:0000256" key="10">
    <source>
        <dbReference type="ARBA" id="ARBA00038367"/>
    </source>
</evidence>
<dbReference type="EC" id="2.5.1.7" evidence="11 14"/>
<dbReference type="NCBIfam" id="NF006873">
    <property type="entry name" value="PRK09369.1"/>
    <property type="match status" value="1"/>
</dbReference>
<comment type="similarity">
    <text evidence="10">Belongs to the EPSP synthase family. MurA subfamily.</text>
</comment>
<dbReference type="PANTHER" id="PTHR43783:SF1">
    <property type="entry name" value="UDP-N-ACETYLGLUCOSAMINE 1-CARBOXYVINYLTRANSFERASE"/>
    <property type="match status" value="1"/>
</dbReference>
<name>A0A0G0F6H4_9BACT</name>
<evidence type="ECO:0000259" key="15">
    <source>
        <dbReference type="Pfam" id="PF00275"/>
    </source>
</evidence>
<dbReference type="GO" id="GO:0008760">
    <property type="term" value="F:UDP-N-acetylglucosamine 1-carboxyvinyltransferase activity"/>
    <property type="evidence" value="ECO:0007669"/>
    <property type="project" value="UniProtKB-UniRule"/>
</dbReference>
<evidence type="ECO:0000256" key="13">
    <source>
        <dbReference type="ARBA" id="ARBA00047527"/>
    </source>
</evidence>
<dbReference type="CDD" id="cd01555">
    <property type="entry name" value="UdpNAET"/>
    <property type="match status" value="1"/>
</dbReference>
<keyword evidence="7" id="KW-0573">Peptidoglycan synthesis</keyword>
<dbReference type="InterPro" id="IPR036968">
    <property type="entry name" value="Enolpyruvate_Tfrase_sf"/>
</dbReference>
<comment type="catalytic activity">
    <reaction evidence="13">
        <text>phosphoenolpyruvate + UDP-N-acetyl-alpha-D-glucosamine = UDP-N-acetyl-3-O-(1-carboxyvinyl)-alpha-D-glucosamine + phosphate</text>
        <dbReference type="Rhea" id="RHEA:18681"/>
        <dbReference type="ChEBI" id="CHEBI:43474"/>
        <dbReference type="ChEBI" id="CHEBI:57705"/>
        <dbReference type="ChEBI" id="CHEBI:58702"/>
        <dbReference type="ChEBI" id="CHEBI:68483"/>
        <dbReference type="EC" id="2.5.1.7"/>
    </reaction>
</comment>
<evidence type="ECO:0000313" key="16">
    <source>
        <dbReference type="EMBL" id="KKQ14783.1"/>
    </source>
</evidence>
<evidence type="ECO:0000256" key="1">
    <source>
        <dbReference type="ARBA" id="ARBA00004496"/>
    </source>
</evidence>
<sequence>MAKYIIEGGKKLKGTIKIGGNKNSVFPAFAACLLTEDEVVLRNIPEIEDVRVSIGILKKLGVKVQRSDDIVRIQAKNIETSTLPPELTYKLRGAVVFAGGVLGRIGRVEFTHPGGDVIGKRSIQTHLDGFEALGYEVKVDDLKYFIQKKNNKENYIEFFMEESSVTATENLILVSVLGDQKIVLKNCAKEPHVVDLCKLLILMGANIEGVGGSRLTITGVQRLNGAQFNLGADYLEFASYAIAALLTKGKIKLEGISLEDLEPIVYPLIRMGGKIEASDTTVTVKAERIKNIEKLTVNVWPGFPTDLMSLFIVLATQAQGASLLHDWMYESRMFFVDKLISMGAQIDIADPHRVIVIGPTKLYGRDLETPDIRAGMALVLAALAAKGSSTINKAELIERGYEDVVEKLSSLGAKIKRED</sequence>
<evidence type="ECO:0000256" key="7">
    <source>
        <dbReference type="ARBA" id="ARBA00022984"/>
    </source>
</evidence>
<dbReference type="InterPro" id="IPR050068">
    <property type="entry name" value="MurA_subfamily"/>
</dbReference>
<comment type="subcellular location">
    <subcellularLocation>
        <location evidence="1">Cytoplasm</location>
    </subcellularLocation>
</comment>
<dbReference type="GO" id="GO:0008360">
    <property type="term" value="P:regulation of cell shape"/>
    <property type="evidence" value="ECO:0007669"/>
    <property type="project" value="UniProtKB-KW"/>
</dbReference>
<reference evidence="16 17" key="1">
    <citation type="journal article" date="2015" name="Nature">
        <title>rRNA introns, odd ribosomes, and small enigmatic genomes across a large radiation of phyla.</title>
        <authorList>
            <person name="Brown C.T."/>
            <person name="Hug L.A."/>
            <person name="Thomas B.C."/>
            <person name="Sharon I."/>
            <person name="Castelle C.J."/>
            <person name="Singh A."/>
            <person name="Wilkins M.J."/>
            <person name="Williams K.H."/>
            <person name="Banfield J.F."/>
        </authorList>
    </citation>
    <scope>NUCLEOTIDE SEQUENCE [LARGE SCALE GENOMIC DNA]</scope>
</reference>
<dbReference type="Gene3D" id="3.65.10.10">
    <property type="entry name" value="Enolpyruvate transferase domain"/>
    <property type="match status" value="2"/>
</dbReference>
<organism evidence="16 17">
    <name type="scientific">Candidatus Daviesbacteria bacterium GW2011_GWA1_36_8</name>
    <dbReference type="NCBI Taxonomy" id="1618417"/>
    <lineage>
        <taxon>Bacteria</taxon>
        <taxon>Candidatus Daviesiibacteriota</taxon>
    </lineage>
</organism>
<dbReference type="GO" id="GO:0005737">
    <property type="term" value="C:cytoplasm"/>
    <property type="evidence" value="ECO:0007669"/>
    <property type="project" value="UniProtKB-SubCell"/>
</dbReference>
<dbReference type="PATRIC" id="fig|1618417.4.peg.971"/>
<comment type="caution">
    <text evidence="16">The sequence shown here is derived from an EMBL/GenBank/DDBJ whole genome shotgun (WGS) entry which is preliminary data.</text>
</comment>
<dbReference type="GO" id="GO:0009252">
    <property type="term" value="P:peptidoglycan biosynthetic process"/>
    <property type="evidence" value="ECO:0007669"/>
    <property type="project" value="UniProtKB-UniRule"/>
</dbReference>
<evidence type="ECO:0000256" key="11">
    <source>
        <dbReference type="ARBA" id="ARBA00039108"/>
    </source>
</evidence>
<dbReference type="EMBL" id="LBSJ01000029">
    <property type="protein sequence ID" value="KKQ14783.1"/>
    <property type="molecule type" value="Genomic_DNA"/>
</dbReference>
<keyword evidence="5 16" id="KW-0808">Transferase</keyword>
<keyword evidence="6" id="KW-0133">Cell shape</keyword>
<keyword evidence="8" id="KW-0131">Cell cycle</keyword>
<comment type="pathway">
    <text evidence="2">Cell wall biogenesis; peptidoglycan biosynthesis.</text>
</comment>
<accession>A0A0G0F6H4</accession>
<gene>
    <name evidence="16" type="ORF">US28_C0029G0008</name>
</gene>
<dbReference type="InterPro" id="IPR001986">
    <property type="entry name" value="Enolpyruvate_Tfrase_dom"/>
</dbReference>
<evidence type="ECO:0000256" key="2">
    <source>
        <dbReference type="ARBA" id="ARBA00004752"/>
    </source>
</evidence>
<keyword evidence="9" id="KW-0961">Cell wall biogenesis/degradation</keyword>
<keyword evidence="3" id="KW-0963">Cytoplasm</keyword>
<dbReference type="GO" id="GO:0051301">
    <property type="term" value="P:cell division"/>
    <property type="evidence" value="ECO:0007669"/>
    <property type="project" value="UniProtKB-KW"/>
</dbReference>
<evidence type="ECO:0000256" key="9">
    <source>
        <dbReference type="ARBA" id="ARBA00023316"/>
    </source>
</evidence>
<dbReference type="SUPFAM" id="SSF55205">
    <property type="entry name" value="EPT/RTPC-like"/>
    <property type="match status" value="1"/>
</dbReference>
<evidence type="ECO:0000256" key="4">
    <source>
        <dbReference type="ARBA" id="ARBA00022618"/>
    </source>
</evidence>
<evidence type="ECO:0000256" key="12">
    <source>
        <dbReference type="ARBA" id="ARBA00039754"/>
    </source>
</evidence>
<evidence type="ECO:0000256" key="6">
    <source>
        <dbReference type="ARBA" id="ARBA00022960"/>
    </source>
</evidence>
<evidence type="ECO:0000256" key="3">
    <source>
        <dbReference type="ARBA" id="ARBA00022490"/>
    </source>
</evidence>